<dbReference type="OMA" id="KMQMARA"/>
<dbReference type="AlphaFoldDB" id="C1GTM8"/>
<dbReference type="RefSeq" id="XP_002795985.1">
    <property type="nucleotide sequence ID" value="XM_002795939.2"/>
</dbReference>
<dbReference type="VEuPathDB" id="FungiDB:PAAG_01873"/>
<dbReference type="OrthoDB" id="428342at2759"/>
<evidence type="ECO:0000256" key="1">
    <source>
        <dbReference type="SAM" id="MobiDB-lite"/>
    </source>
</evidence>
<dbReference type="KEGG" id="pbl:PAAG_01873"/>
<evidence type="ECO:0000313" key="2">
    <source>
        <dbReference type="EMBL" id="EEH39684.1"/>
    </source>
</evidence>
<organism evidence="2 3">
    <name type="scientific">Paracoccidioides lutzii (strain ATCC MYA-826 / Pb01)</name>
    <name type="common">Paracoccidioides brasiliensis</name>
    <dbReference type="NCBI Taxonomy" id="502779"/>
    <lineage>
        <taxon>Eukaryota</taxon>
        <taxon>Fungi</taxon>
        <taxon>Dikarya</taxon>
        <taxon>Ascomycota</taxon>
        <taxon>Pezizomycotina</taxon>
        <taxon>Eurotiomycetes</taxon>
        <taxon>Eurotiomycetidae</taxon>
        <taxon>Onygenales</taxon>
        <taxon>Ajellomycetaceae</taxon>
        <taxon>Paracoccidioides</taxon>
    </lineage>
</organism>
<dbReference type="GeneID" id="9099186"/>
<dbReference type="HOGENOM" id="CLU_022275_0_0_1"/>
<reference evidence="2 3" key="1">
    <citation type="journal article" date="2011" name="PLoS Genet.">
        <title>Comparative genomic analysis of human fungal pathogens causing paracoccidioidomycosis.</title>
        <authorList>
            <person name="Desjardins C.A."/>
            <person name="Champion M.D."/>
            <person name="Holder J.W."/>
            <person name="Muszewska A."/>
            <person name="Goldberg J."/>
            <person name="Bailao A.M."/>
            <person name="Brigido M.M."/>
            <person name="Ferreira M.E."/>
            <person name="Garcia A.M."/>
            <person name="Grynberg M."/>
            <person name="Gujja S."/>
            <person name="Heiman D.I."/>
            <person name="Henn M.R."/>
            <person name="Kodira C.D."/>
            <person name="Leon-Narvaez H."/>
            <person name="Longo L.V."/>
            <person name="Ma L.J."/>
            <person name="Malavazi I."/>
            <person name="Matsuo A.L."/>
            <person name="Morais F.V."/>
            <person name="Pereira M."/>
            <person name="Rodriguez-Brito S."/>
            <person name="Sakthikumar S."/>
            <person name="Salem-Izacc S.M."/>
            <person name="Sykes S.M."/>
            <person name="Teixeira M.M."/>
            <person name="Vallejo M.C."/>
            <person name="Walter M.E."/>
            <person name="Yandava C."/>
            <person name="Young S."/>
            <person name="Zeng Q."/>
            <person name="Zucker J."/>
            <person name="Felipe M.S."/>
            <person name="Goldman G.H."/>
            <person name="Haas B.J."/>
            <person name="McEwen J.G."/>
            <person name="Nino-Vega G."/>
            <person name="Puccia R."/>
            <person name="San-Blas G."/>
            <person name="Soares C.M."/>
            <person name="Birren B.W."/>
            <person name="Cuomo C.A."/>
        </authorList>
    </citation>
    <scope>NUCLEOTIDE SEQUENCE [LARGE SCALE GENOMIC DNA]</scope>
    <source>
        <strain evidence="3">ATCC MYA-826 / Pb01</strain>
    </source>
</reference>
<proteinExistence type="predicted"/>
<evidence type="ECO:0008006" key="4">
    <source>
        <dbReference type="Google" id="ProtNLM"/>
    </source>
</evidence>
<accession>C1GTM8</accession>
<dbReference type="GO" id="GO:0005794">
    <property type="term" value="C:Golgi apparatus"/>
    <property type="evidence" value="ECO:0007669"/>
    <property type="project" value="TreeGrafter"/>
</dbReference>
<gene>
    <name evidence="2" type="ORF">PAAG_01873</name>
</gene>
<dbReference type="Proteomes" id="UP000002059">
    <property type="component" value="Partially assembled WGS sequence"/>
</dbReference>
<sequence>MDSPGSGHRRNASIKATRPRSATKGPLDAPDDAAPAVTTVPIRSQSHTPLRCASASPTSLPLLSMLSIDDTLSVSTDKSFAYLLRPDIYHPLSLLNISPAFRSEIPTPSPDEPLPTSLATLENLLNDGHFLLAAHLSAAILTSSALSHDDHKKIFSLLYIRLACLELTGNTLLAAQEAKALEDLSSDFYYVDIKPEAEGTSGDAGQGFQTQHIVPWPLRVLAARLQSIGFGDSRKGISGLYELGLEARKRLSHKGLGQDERKVWKSRLADLRIRVINTLIEMNDLDAARRSLANLKVPPKEQALMTSRMTLLYLKVGDVEAARQLLDNFPIEAGGILHCLLCMAEGRYADAVSGWEALRASHIGEEDEALIAQNLAVCLLYTGKLNESRELLESLVNNNHSFQSLTFNLATIYELCSEKSRYLKSDLTERVASQPPSRIRNWERPNADFKL</sequence>
<dbReference type="eggNOG" id="KOG2796">
    <property type="taxonomic scope" value="Eukaryota"/>
</dbReference>
<dbReference type="STRING" id="502779.C1GTM8"/>
<dbReference type="EMBL" id="KN293995">
    <property type="protein sequence ID" value="EEH39684.1"/>
    <property type="molecule type" value="Genomic_DNA"/>
</dbReference>
<keyword evidence="3" id="KW-1185">Reference proteome</keyword>
<evidence type="ECO:0000313" key="3">
    <source>
        <dbReference type="Proteomes" id="UP000002059"/>
    </source>
</evidence>
<dbReference type="GO" id="GO:0030008">
    <property type="term" value="C:TRAPP complex"/>
    <property type="evidence" value="ECO:0007669"/>
    <property type="project" value="TreeGrafter"/>
</dbReference>
<dbReference type="InterPro" id="IPR011990">
    <property type="entry name" value="TPR-like_helical_dom_sf"/>
</dbReference>
<protein>
    <recommendedName>
        <fullName evidence="4">Tetratricopeptide repeat protein 15</fullName>
    </recommendedName>
</protein>
<dbReference type="PANTHER" id="PTHR21581:SF6">
    <property type="entry name" value="TRAFFICKING PROTEIN PARTICLE COMPLEX SUBUNIT 12"/>
    <property type="match status" value="1"/>
</dbReference>
<feature type="region of interest" description="Disordered" evidence="1">
    <location>
        <begin position="1"/>
        <end position="34"/>
    </location>
</feature>
<dbReference type="PANTHER" id="PTHR21581">
    <property type="entry name" value="D-ALANYL-D-ALANINE CARBOXYPEPTIDASE"/>
    <property type="match status" value="1"/>
</dbReference>
<dbReference type="Gene3D" id="1.25.40.10">
    <property type="entry name" value="Tetratricopeptide repeat domain"/>
    <property type="match status" value="1"/>
</dbReference>
<name>C1GTM8_PARBA</name>